<reference evidence="3" key="1">
    <citation type="journal article" date="2019" name="Int. J. Syst. Evol. Microbiol.">
        <title>The Global Catalogue of Microorganisms (GCM) 10K type strain sequencing project: providing services to taxonomists for standard genome sequencing and annotation.</title>
        <authorList>
            <consortium name="The Broad Institute Genomics Platform"/>
            <consortium name="The Broad Institute Genome Sequencing Center for Infectious Disease"/>
            <person name="Wu L."/>
            <person name="Ma J."/>
        </authorList>
    </citation>
    <scope>NUCLEOTIDE SEQUENCE [LARGE SCALE GENOMIC DNA]</scope>
    <source>
        <strain evidence="3">CCUG 57263</strain>
    </source>
</reference>
<keyword evidence="1" id="KW-0472">Membrane</keyword>
<dbReference type="EMBL" id="JBHTIU010000039">
    <property type="protein sequence ID" value="MFD0870053.1"/>
    <property type="molecule type" value="Genomic_DNA"/>
</dbReference>
<feature type="transmembrane region" description="Helical" evidence="1">
    <location>
        <begin position="451"/>
        <end position="476"/>
    </location>
</feature>
<feature type="transmembrane region" description="Helical" evidence="1">
    <location>
        <begin position="69"/>
        <end position="96"/>
    </location>
</feature>
<evidence type="ECO:0000313" key="3">
    <source>
        <dbReference type="Proteomes" id="UP001597120"/>
    </source>
</evidence>
<dbReference type="RefSeq" id="WP_379288545.1">
    <property type="nucleotide sequence ID" value="NZ_JBHTIU010000039.1"/>
</dbReference>
<keyword evidence="3" id="KW-1185">Reference proteome</keyword>
<dbReference type="InterPro" id="IPR031599">
    <property type="entry name" value="ABC_tran_2"/>
</dbReference>
<feature type="transmembrane region" description="Helical" evidence="1">
    <location>
        <begin position="32"/>
        <end position="57"/>
    </location>
</feature>
<evidence type="ECO:0000313" key="2">
    <source>
        <dbReference type="EMBL" id="MFD0870053.1"/>
    </source>
</evidence>
<dbReference type="Proteomes" id="UP001597120">
    <property type="component" value="Unassembled WGS sequence"/>
</dbReference>
<feature type="transmembrane region" description="Helical" evidence="1">
    <location>
        <begin position="147"/>
        <end position="176"/>
    </location>
</feature>
<name>A0ABW3D993_9BACL</name>
<feature type="transmembrane region" description="Helical" evidence="1">
    <location>
        <begin position="117"/>
        <end position="141"/>
    </location>
</feature>
<feature type="transmembrane region" description="Helical" evidence="1">
    <location>
        <begin position="497"/>
        <end position="517"/>
    </location>
</feature>
<feature type="transmembrane region" description="Helical" evidence="1">
    <location>
        <begin position="331"/>
        <end position="353"/>
    </location>
</feature>
<accession>A0ABW3D993</accession>
<feature type="transmembrane region" description="Helical" evidence="1">
    <location>
        <begin position="523"/>
        <end position="543"/>
    </location>
</feature>
<evidence type="ECO:0008006" key="4">
    <source>
        <dbReference type="Google" id="ProtNLM"/>
    </source>
</evidence>
<feature type="transmembrane region" description="Helical" evidence="1">
    <location>
        <begin position="420"/>
        <end position="445"/>
    </location>
</feature>
<gene>
    <name evidence="2" type="ORF">ACFQ03_12905</name>
</gene>
<dbReference type="Pfam" id="PF16949">
    <property type="entry name" value="ABC_tran_2"/>
    <property type="match status" value="1"/>
</dbReference>
<feature type="transmembrane region" description="Helical" evidence="1">
    <location>
        <begin position="258"/>
        <end position="284"/>
    </location>
</feature>
<protein>
    <recommendedName>
        <fullName evidence="4">ABC transporter permease</fullName>
    </recommendedName>
</protein>
<feature type="transmembrane region" description="Helical" evidence="1">
    <location>
        <begin position="373"/>
        <end position="399"/>
    </location>
</feature>
<evidence type="ECO:0000256" key="1">
    <source>
        <dbReference type="SAM" id="Phobius"/>
    </source>
</evidence>
<feature type="transmembrane region" description="Helical" evidence="1">
    <location>
        <begin position="188"/>
        <end position="207"/>
    </location>
</feature>
<organism evidence="2 3">
    <name type="scientific">Paenibacillus residui</name>
    <dbReference type="NCBI Taxonomy" id="629724"/>
    <lineage>
        <taxon>Bacteria</taxon>
        <taxon>Bacillati</taxon>
        <taxon>Bacillota</taxon>
        <taxon>Bacilli</taxon>
        <taxon>Bacillales</taxon>
        <taxon>Paenibacillaceae</taxon>
        <taxon>Paenibacillus</taxon>
    </lineage>
</organism>
<keyword evidence="1" id="KW-1133">Transmembrane helix</keyword>
<proteinExistence type="predicted"/>
<keyword evidence="1" id="KW-0812">Transmembrane</keyword>
<sequence>MNKTLSLTRILLKNGSGNWGSKNKKRRIPLGFLVPLLITVGLVPVFSMFYFLVSVLYEGLAAIQQEGLILALGLSIVSVVIFFFGIFYVINVFFFAQDLEHLLPLPLKPSQILTAKFSVALTYEYLTELFILMPILVSYGIVSGAGILYYVFSVVIFLVLPLLPLLLASVIAMLIMRFTNVSKHKDRYRMIGGAAAIILAVSFNFFFQRFANNNLDPEQMQKIVTEGNNSIMNAMTMFFPNAKLAALALINGPALAGLGYLLAFLAVSAVAYWIFMLLGDWLYFKAVMGMSESSARREKVSDEKMDKMTQQSSVIKAYTVKELKLLFRTPAYFTNCVLISFLWPILLVIPLVAQSGNLQGIKNLSPHMFNESTAGIVLGIAFAFFLFSGGMNPTAATAISREGQGIFVNKYLPVPFAKMVMAKVLSGLLLGMITVVLAIIVAVILLGLPVYYAILLVALGIPAVLFASFIGIIIDIHFPKLNWDNEQKAVKQNINSLFSTLICFLTAALVVIAILFLDLSLPFVFFGLLIIFGLINFLLYRLVVAKSADWFNKIEV</sequence>
<comment type="caution">
    <text evidence="2">The sequence shown here is derived from an EMBL/GenBank/DDBJ whole genome shotgun (WGS) entry which is preliminary data.</text>
</comment>